<evidence type="ECO:0000256" key="1">
    <source>
        <dbReference type="ARBA" id="ARBA00006484"/>
    </source>
</evidence>
<dbReference type="Proteomes" id="UP001342631">
    <property type="component" value="Unassembled WGS sequence"/>
</dbReference>
<organism evidence="5 6">
    <name type="scientific">Corallococcus caeni</name>
    <dbReference type="NCBI Taxonomy" id="3082388"/>
    <lineage>
        <taxon>Bacteria</taxon>
        <taxon>Pseudomonadati</taxon>
        <taxon>Myxococcota</taxon>
        <taxon>Myxococcia</taxon>
        <taxon>Myxococcales</taxon>
        <taxon>Cystobacterineae</taxon>
        <taxon>Myxococcaceae</taxon>
        <taxon>Corallococcus</taxon>
    </lineage>
</organism>
<reference evidence="5 6" key="1">
    <citation type="journal article" date="2024" name="Arch. Microbiol.">
        <title>Corallococcus caeni sp. nov., a novel myxobacterium isolated from activated sludge.</title>
        <authorList>
            <person name="Tomita S."/>
            <person name="Nakai R."/>
            <person name="Kuroda K."/>
            <person name="Kurashita H."/>
            <person name="Hatamoto M."/>
            <person name="Yamaguchi T."/>
            <person name="Narihiro T."/>
        </authorList>
    </citation>
    <scope>NUCLEOTIDE SEQUENCE [LARGE SCALE GENOMIC DNA]</scope>
    <source>
        <strain evidence="5 6">NO1</strain>
    </source>
</reference>
<proteinExistence type="inferred from homology"/>
<feature type="domain" description="Ketoreductase" evidence="4">
    <location>
        <begin position="2"/>
        <end position="173"/>
    </location>
</feature>
<dbReference type="Gene3D" id="3.40.50.720">
    <property type="entry name" value="NAD(P)-binding Rossmann-like Domain"/>
    <property type="match status" value="1"/>
</dbReference>
<sequence length="253" mass="27543">MKTILITGCSSGFGLDTARYFLERGWKVIATMRTPREDVLPRSEHLRVLPLDVTDPKSIRELVEAAGPIDVLVNNAGVGLMSVFEGTPMETVRATFETNTFGVMAVTHAFLPQFRQRKAGVIVNVSSGTTFKPLPLLAVYTASKAALNAFTESLALELQPFHVRVSLVIPGRSPETPFGQNAQARMRDQGVAVPEAYADFVRGIFEKRAGQQSEPFTRSLDVAEVIWRAVNDPSSPLRLPAGADAVEMARTGT</sequence>
<dbReference type="SUPFAM" id="SSF51735">
    <property type="entry name" value="NAD(P)-binding Rossmann-fold domains"/>
    <property type="match status" value="1"/>
</dbReference>
<evidence type="ECO:0000256" key="3">
    <source>
        <dbReference type="RuleBase" id="RU000363"/>
    </source>
</evidence>
<dbReference type="PRINTS" id="PR00080">
    <property type="entry name" value="SDRFAMILY"/>
</dbReference>
<evidence type="ECO:0000313" key="5">
    <source>
        <dbReference type="EMBL" id="GMU06472.1"/>
    </source>
</evidence>
<name>A0ABQ6QRK7_9BACT</name>
<dbReference type="InterPro" id="IPR051911">
    <property type="entry name" value="SDR_oxidoreductase"/>
</dbReference>
<evidence type="ECO:0000259" key="4">
    <source>
        <dbReference type="SMART" id="SM00822"/>
    </source>
</evidence>
<dbReference type="CDD" id="cd05374">
    <property type="entry name" value="17beta-HSD-like_SDR_c"/>
    <property type="match status" value="1"/>
</dbReference>
<accession>A0ABQ6QRK7</accession>
<dbReference type="PRINTS" id="PR00081">
    <property type="entry name" value="GDHRDH"/>
</dbReference>
<comment type="caution">
    <text evidence="5">The sequence shown here is derived from an EMBL/GenBank/DDBJ whole genome shotgun (WGS) entry which is preliminary data.</text>
</comment>
<comment type="similarity">
    <text evidence="1 3">Belongs to the short-chain dehydrogenases/reductases (SDR) family.</text>
</comment>
<dbReference type="PANTHER" id="PTHR43976:SF16">
    <property type="entry name" value="SHORT-CHAIN DEHYDROGENASE_REDUCTASE FAMILY PROTEIN"/>
    <property type="match status" value="1"/>
</dbReference>
<keyword evidence="6" id="KW-1185">Reference proteome</keyword>
<dbReference type="InterPro" id="IPR020904">
    <property type="entry name" value="Sc_DH/Rdtase_CS"/>
</dbReference>
<dbReference type="RefSeq" id="WP_338277303.1">
    <property type="nucleotide sequence ID" value="NZ_BTTX01000003.1"/>
</dbReference>
<evidence type="ECO:0000313" key="6">
    <source>
        <dbReference type="Proteomes" id="UP001342631"/>
    </source>
</evidence>
<dbReference type="InterPro" id="IPR057326">
    <property type="entry name" value="KR_dom"/>
</dbReference>
<dbReference type="PROSITE" id="PS00061">
    <property type="entry name" value="ADH_SHORT"/>
    <property type="match status" value="1"/>
</dbReference>
<evidence type="ECO:0000256" key="2">
    <source>
        <dbReference type="ARBA" id="ARBA00023002"/>
    </source>
</evidence>
<keyword evidence="2" id="KW-0560">Oxidoreductase</keyword>
<dbReference type="EMBL" id="BTTX01000003">
    <property type="protein sequence ID" value="GMU06472.1"/>
    <property type="molecule type" value="Genomic_DNA"/>
</dbReference>
<gene>
    <name evidence="5" type="ORF">ASNO1_27250</name>
</gene>
<dbReference type="PANTHER" id="PTHR43976">
    <property type="entry name" value="SHORT CHAIN DEHYDROGENASE"/>
    <property type="match status" value="1"/>
</dbReference>
<dbReference type="SMART" id="SM00822">
    <property type="entry name" value="PKS_KR"/>
    <property type="match status" value="1"/>
</dbReference>
<protein>
    <submittedName>
        <fullName evidence="5">SDR family oxidoreductase</fullName>
    </submittedName>
</protein>
<dbReference type="Pfam" id="PF00106">
    <property type="entry name" value="adh_short"/>
    <property type="match status" value="1"/>
</dbReference>
<dbReference type="InterPro" id="IPR036291">
    <property type="entry name" value="NAD(P)-bd_dom_sf"/>
</dbReference>
<dbReference type="InterPro" id="IPR002347">
    <property type="entry name" value="SDR_fam"/>
</dbReference>